<dbReference type="OrthoDB" id="10261556at2759"/>
<dbReference type="PANTHER" id="PTHR13710:SF105">
    <property type="entry name" value="ATP-DEPENDENT DNA HELICASE Q1"/>
    <property type="match status" value="1"/>
</dbReference>
<organism evidence="14 15">
    <name type="scientific">Tremella mesenterica</name>
    <name type="common">Jelly fungus</name>
    <dbReference type="NCBI Taxonomy" id="5217"/>
    <lineage>
        <taxon>Eukaryota</taxon>
        <taxon>Fungi</taxon>
        <taxon>Dikarya</taxon>
        <taxon>Basidiomycota</taxon>
        <taxon>Agaricomycotina</taxon>
        <taxon>Tremellomycetes</taxon>
        <taxon>Tremellales</taxon>
        <taxon>Tremellaceae</taxon>
        <taxon>Tremella</taxon>
    </lineage>
</organism>
<dbReference type="InterPro" id="IPR014001">
    <property type="entry name" value="Helicase_ATP-bd"/>
</dbReference>
<comment type="caution">
    <text evidence="14">The sequence shown here is derived from an EMBL/GenBank/DDBJ whole genome shotgun (WGS) entry which is preliminary data.</text>
</comment>
<dbReference type="Gene3D" id="3.40.50.300">
    <property type="entry name" value="P-loop containing nucleotide triphosphate hydrolases"/>
    <property type="match status" value="2"/>
</dbReference>
<evidence type="ECO:0000256" key="6">
    <source>
        <dbReference type="ARBA" id="ARBA00022840"/>
    </source>
</evidence>
<accession>A0A4Q1BAP0</accession>
<keyword evidence="7" id="KW-0238">DNA-binding</keyword>
<dbReference type="GO" id="GO:0043138">
    <property type="term" value="F:3'-5' DNA helicase activity"/>
    <property type="evidence" value="ECO:0007669"/>
    <property type="project" value="UniProtKB-EC"/>
</dbReference>
<evidence type="ECO:0000259" key="12">
    <source>
        <dbReference type="PROSITE" id="PS51192"/>
    </source>
</evidence>
<evidence type="ECO:0000256" key="10">
    <source>
        <dbReference type="RuleBase" id="RU364117"/>
    </source>
</evidence>
<dbReference type="SMART" id="SM00487">
    <property type="entry name" value="DEXDc"/>
    <property type="match status" value="1"/>
</dbReference>
<evidence type="ECO:0000256" key="8">
    <source>
        <dbReference type="ARBA" id="ARBA00023235"/>
    </source>
</evidence>
<keyword evidence="3 10" id="KW-0547">Nucleotide-binding</keyword>
<dbReference type="Pfam" id="PF00271">
    <property type="entry name" value="Helicase_C"/>
    <property type="match status" value="1"/>
</dbReference>
<dbReference type="GO" id="GO:0009378">
    <property type="term" value="F:four-way junction helicase activity"/>
    <property type="evidence" value="ECO:0007669"/>
    <property type="project" value="TreeGrafter"/>
</dbReference>
<keyword evidence="8" id="KW-0413">Isomerase</keyword>
<sequence length="879" mass="96370">MVSGAIVVDSDDEDFVSAPGPSRLPTSSSSGTGRGLDPPVLSHEARDDLKVKLAELDAEITSVKSQLEPLQQLHAHLISERHTLENQLQKLSTTHRSQIKSSARASTTSGIDYQGCSFPWSPAIATTLRQVFKLSGFRLCQEGVINAAMDDRNIVCVMPTGGGKSLTYQLPAMMGRGVTVVISPLLALIWDQVRSLKDLGVECAMMTGATTKAEQNQIYEKIEGGSSKGGRELRLCYVTPEKVAKSKRFMSALEKANAMGRLPERHVDEAHCCSQLGHDFRPDYKKLSVLKTLFPRVPIQAVTATLSTKTLPDLLKILQLPPVCDGNKANSTGTVFFSAPLHRANLHYKVLPKPSSAKAAIERIGNWIQRKHPGDSGIIYCLSKKDTETVADELREWSRGQIKTGVYHAGVDDAAKEGIHLDWRKGRINCICATIAFGLGIDKGDVRYMSKSLDGYYQETGRAGRDGKDSDCVLFYRGQDASRLSSLIYGDVDGTAKLHEMLRFAQDLKTCRKVAFAKYFATSSSLSTSAWDHPSSISNSTSTSSVSPCGVCDNCSRPTSSIFTRNVTLETWQIIKVLDEVTAQGGRVTLSNLADLVRGLGGGSFGIMIQGKKGKRRMGGEKEKLDLNEVAGGKVGLSKEASSCSLPEILTLTGAFGTLSSSDTHFFDTEALLIHLTLLGYLQDSYHATAYTVNVYISLGPNSIRLSRFSRETVQTSGPTIEYTFLNHKGIDRKPSKKNSRNLVEPSDDDLEKDDDILPPSEKRPQDKNNNTDNPPYCKAKVYTSGPSTKKTIKKTKLKHDDDDEARAMAEAEEFDWQDEDHVNEIGEIWSDGGDWEEENGWKVAPRLQPLQRGGNGKEGMISGKNGKRRNVQYVDDSD</sequence>
<dbReference type="PANTHER" id="PTHR13710">
    <property type="entry name" value="DNA HELICASE RECQ FAMILY MEMBER"/>
    <property type="match status" value="1"/>
</dbReference>
<keyword evidence="10" id="KW-0539">Nucleus</keyword>
<evidence type="ECO:0000256" key="4">
    <source>
        <dbReference type="ARBA" id="ARBA00022801"/>
    </source>
</evidence>
<keyword evidence="6 10" id="KW-0067">ATP-binding</keyword>
<reference evidence="14 15" key="1">
    <citation type="submission" date="2016-06" db="EMBL/GenBank/DDBJ databases">
        <title>Evolution of pathogenesis and genome organization in the Tremellales.</title>
        <authorList>
            <person name="Cuomo C."/>
            <person name="Litvintseva A."/>
            <person name="Heitman J."/>
            <person name="Chen Y."/>
            <person name="Sun S."/>
            <person name="Springer D."/>
            <person name="Dromer F."/>
            <person name="Young S."/>
            <person name="Zeng Q."/>
            <person name="Chapman S."/>
            <person name="Gujja S."/>
            <person name="Saif S."/>
            <person name="Birren B."/>
        </authorList>
    </citation>
    <scope>NUCLEOTIDE SEQUENCE [LARGE SCALE GENOMIC DNA]</scope>
    <source>
        <strain evidence="14 15">ATCC 28783</strain>
    </source>
</reference>
<proteinExistence type="inferred from homology"/>
<dbReference type="GO" id="GO:0000724">
    <property type="term" value="P:double-strand break repair via homologous recombination"/>
    <property type="evidence" value="ECO:0007669"/>
    <property type="project" value="TreeGrafter"/>
</dbReference>
<feature type="domain" description="Helicase ATP-binding" evidence="12">
    <location>
        <begin position="145"/>
        <end position="324"/>
    </location>
</feature>
<dbReference type="Proteomes" id="UP000289152">
    <property type="component" value="Unassembled WGS sequence"/>
</dbReference>
<dbReference type="InterPro" id="IPR001650">
    <property type="entry name" value="Helicase_C-like"/>
</dbReference>
<dbReference type="NCBIfam" id="TIGR00614">
    <property type="entry name" value="recQ_fam"/>
    <property type="match status" value="1"/>
</dbReference>
<evidence type="ECO:0000256" key="3">
    <source>
        <dbReference type="ARBA" id="ARBA00022741"/>
    </source>
</evidence>
<evidence type="ECO:0000313" key="15">
    <source>
        <dbReference type="Proteomes" id="UP000289152"/>
    </source>
</evidence>
<evidence type="ECO:0000256" key="5">
    <source>
        <dbReference type="ARBA" id="ARBA00022806"/>
    </source>
</evidence>
<dbReference type="InterPro" id="IPR032284">
    <property type="entry name" value="RecQ_Zn-bd"/>
</dbReference>
<keyword evidence="4 10" id="KW-0378">Hydrolase</keyword>
<feature type="region of interest" description="Disordered" evidence="11">
    <location>
        <begin position="848"/>
        <end position="879"/>
    </location>
</feature>
<evidence type="ECO:0000256" key="11">
    <source>
        <dbReference type="SAM" id="MobiDB-lite"/>
    </source>
</evidence>
<keyword evidence="15" id="KW-1185">Reference proteome</keyword>
<dbReference type="Gene3D" id="1.10.10.10">
    <property type="entry name" value="Winged helix-like DNA-binding domain superfamily/Winged helix DNA-binding domain"/>
    <property type="match status" value="1"/>
</dbReference>
<dbReference type="STRING" id="5217.A0A4Q1BAP0"/>
<evidence type="ECO:0000259" key="13">
    <source>
        <dbReference type="PROSITE" id="PS51194"/>
    </source>
</evidence>
<dbReference type="CDD" id="cd18015">
    <property type="entry name" value="DEXHc_RecQ1"/>
    <property type="match status" value="1"/>
</dbReference>
<keyword evidence="2" id="KW-0479">Metal-binding</keyword>
<evidence type="ECO:0000256" key="9">
    <source>
        <dbReference type="ARBA" id="ARBA00034617"/>
    </source>
</evidence>
<gene>
    <name evidence="14" type="ORF">M231_06875</name>
</gene>
<evidence type="ECO:0000256" key="7">
    <source>
        <dbReference type="ARBA" id="ARBA00023125"/>
    </source>
</evidence>
<comment type="catalytic activity">
    <reaction evidence="9 10">
        <text>Couples ATP hydrolysis with the unwinding of duplex DNA by translocating in the 3'-5' direction.</text>
        <dbReference type="EC" id="5.6.2.4"/>
    </reaction>
</comment>
<feature type="region of interest" description="Disordered" evidence="11">
    <location>
        <begin position="732"/>
        <end position="785"/>
    </location>
</feature>
<dbReference type="InterPro" id="IPR036388">
    <property type="entry name" value="WH-like_DNA-bd_sf"/>
</dbReference>
<dbReference type="SMART" id="SM00490">
    <property type="entry name" value="HELICc"/>
    <property type="match status" value="1"/>
</dbReference>
<dbReference type="GO" id="GO:0046872">
    <property type="term" value="F:metal ion binding"/>
    <property type="evidence" value="ECO:0007669"/>
    <property type="project" value="UniProtKB-KW"/>
</dbReference>
<dbReference type="VEuPathDB" id="FungiDB:TREMEDRAFT_12143"/>
<feature type="domain" description="Helicase C-terminal" evidence="13">
    <location>
        <begin position="360"/>
        <end position="509"/>
    </location>
</feature>
<dbReference type="GO" id="GO:0003677">
    <property type="term" value="F:DNA binding"/>
    <property type="evidence" value="ECO:0007669"/>
    <property type="project" value="UniProtKB-KW"/>
</dbReference>
<evidence type="ECO:0000256" key="2">
    <source>
        <dbReference type="ARBA" id="ARBA00022723"/>
    </source>
</evidence>
<dbReference type="InterPro" id="IPR027417">
    <property type="entry name" value="P-loop_NTPase"/>
</dbReference>
<dbReference type="Pfam" id="PF00270">
    <property type="entry name" value="DEAD"/>
    <property type="match status" value="1"/>
</dbReference>
<dbReference type="AlphaFoldDB" id="A0A4Q1BAP0"/>
<comment type="catalytic activity">
    <reaction evidence="10">
        <text>ATP + H2O = ADP + phosphate + H(+)</text>
        <dbReference type="Rhea" id="RHEA:13065"/>
        <dbReference type="ChEBI" id="CHEBI:15377"/>
        <dbReference type="ChEBI" id="CHEBI:15378"/>
        <dbReference type="ChEBI" id="CHEBI:30616"/>
        <dbReference type="ChEBI" id="CHEBI:43474"/>
        <dbReference type="ChEBI" id="CHEBI:456216"/>
    </reaction>
</comment>
<dbReference type="EMBL" id="SDIL01000118">
    <property type="protein sequence ID" value="RXK35869.1"/>
    <property type="molecule type" value="Genomic_DNA"/>
</dbReference>
<dbReference type="SUPFAM" id="SSF52540">
    <property type="entry name" value="P-loop containing nucleoside triphosphate hydrolases"/>
    <property type="match status" value="1"/>
</dbReference>
<comment type="subcellular location">
    <subcellularLocation>
        <location evidence="10">Nucleus</location>
    </subcellularLocation>
</comment>
<dbReference type="InParanoid" id="A0A4Q1BAP0"/>
<feature type="region of interest" description="Disordered" evidence="11">
    <location>
        <begin position="1"/>
        <end position="41"/>
    </location>
</feature>
<dbReference type="GO" id="GO:0016887">
    <property type="term" value="F:ATP hydrolysis activity"/>
    <property type="evidence" value="ECO:0007669"/>
    <property type="project" value="RHEA"/>
</dbReference>
<protein>
    <recommendedName>
        <fullName evidence="10">ATP-dependent DNA helicase</fullName>
        <ecNumber evidence="10">5.6.2.4</ecNumber>
    </recommendedName>
</protein>
<dbReference type="GO" id="GO:0005524">
    <property type="term" value="F:ATP binding"/>
    <property type="evidence" value="ECO:0007669"/>
    <property type="project" value="UniProtKB-KW"/>
</dbReference>
<dbReference type="InterPro" id="IPR004589">
    <property type="entry name" value="DNA_helicase_ATP-dep_RecQ"/>
</dbReference>
<evidence type="ECO:0000256" key="1">
    <source>
        <dbReference type="ARBA" id="ARBA00005446"/>
    </source>
</evidence>
<dbReference type="FunFam" id="3.40.50.300:FF:001544">
    <property type="entry name" value="ATP-dependent DNA helicase"/>
    <property type="match status" value="1"/>
</dbReference>
<dbReference type="PROSITE" id="PS51192">
    <property type="entry name" value="HELICASE_ATP_BIND_1"/>
    <property type="match status" value="1"/>
</dbReference>
<feature type="compositionally biased region" description="Acidic residues" evidence="11">
    <location>
        <begin position="746"/>
        <end position="757"/>
    </location>
</feature>
<keyword evidence="5 10" id="KW-0347">Helicase</keyword>
<dbReference type="InterPro" id="IPR011545">
    <property type="entry name" value="DEAD/DEAH_box_helicase_dom"/>
</dbReference>
<evidence type="ECO:0000313" key="14">
    <source>
        <dbReference type="EMBL" id="RXK35869.1"/>
    </source>
</evidence>
<dbReference type="PROSITE" id="PS51194">
    <property type="entry name" value="HELICASE_CTER"/>
    <property type="match status" value="1"/>
</dbReference>
<name>A0A4Q1BAP0_TREME</name>
<comment type="similarity">
    <text evidence="1 10">Belongs to the helicase family. RecQ subfamily.</text>
</comment>
<dbReference type="GO" id="GO:0005737">
    <property type="term" value="C:cytoplasm"/>
    <property type="evidence" value="ECO:0007669"/>
    <property type="project" value="TreeGrafter"/>
</dbReference>
<dbReference type="EC" id="5.6.2.4" evidence="10"/>
<dbReference type="GO" id="GO:0005634">
    <property type="term" value="C:nucleus"/>
    <property type="evidence" value="ECO:0007669"/>
    <property type="project" value="UniProtKB-SubCell"/>
</dbReference>
<dbReference type="GO" id="GO:0005694">
    <property type="term" value="C:chromosome"/>
    <property type="evidence" value="ECO:0007669"/>
    <property type="project" value="TreeGrafter"/>
</dbReference>
<dbReference type="Pfam" id="PF16124">
    <property type="entry name" value="RecQ_Zn_bind"/>
    <property type="match status" value="1"/>
</dbReference>